<comment type="caution">
    <text evidence="1">The sequence shown here is derived from an EMBL/GenBank/DDBJ whole genome shotgun (WGS) entry which is preliminary data.</text>
</comment>
<gene>
    <name evidence="1" type="ORF">ACFYNQ_17310</name>
</gene>
<evidence type="ECO:0000313" key="1">
    <source>
        <dbReference type="EMBL" id="MFE9600319.1"/>
    </source>
</evidence>
<keyword evidence="2" id="KW-1185">Reference proteome</keyword>
<evidence type="ECO:0000313" key="2">
    <source>
        <dbReference type="Proteomes" id="UP001601303"/>
    </source>
</evidence>
<organism evidence="1 2">
    <name type="scientific">Streptomyces hokutonensis</name>
    <dbReference type="NCBI Taxonomy" id="1306990"/>
    <lineage>
        <taxon>Bacteria</taxon>
        <taxon>Bacillati</taxon>
        <taxon>Actinomycetota</taxon>
        <taxon>Actinomycetes</taxon>
        <taxon>Kitasatosporales</taxon>
        <taxon>Streptomycetaceae</taxon>
        <taxon>Streptomyces</taxon>
    </lineage>
</organism>
<name>A0ABW6M2D8_9ACTN</name>
<protein>
    <submittedName>
        <fullName evidence="1">Uncharacterized protein</fullName>
    </submittedName>
</protein>
<proteinExistence type="predicted"/>
<dbReference type="RefSeq" id="WP_388106765.1">
    <property type="nucleotide sequence ID" value="NZ_JBIAHM010000005.1"/>
</dbReference>
<reference evidence="1 2" key="1">
    <citation type="submission" date="2024-10" db="EMBL/GenBank/DDBJ databases">
        <title>The Natural Products Discovery Center: Release of the First 8490 Sequenced Strains for Exploring Actinobacteria Biosynthetic Diversity.</title>
        <authorList>
            <person name="Kalkreuter E."/>
            <person name="Kautsar S.A."/>
            <person name="Yang D."/>
            <person name="Bader C.D."/>
            <person name="Teijaro C.N."/>
            <person name="Fluegel L."/>
            <person name="Davis C.M."/>
            <person name="Simpson J.R."/>
            <person name="Lauterbach L."/>
            <person name="Steele A.D."/>
            <person name="Gui C."/>
            <person name="Meng S."/>
            <person name="Li G."/>
            <person name="Viehrig K."/>
            <person name="Ye F."/>
            <person name="Su P."/>
            <person name="Kiefer A.F."/>
            <person name="Nichols A."/>
            <person name="Cepeda A.J."/>
            <person name="Yan W."/>
            <person name="Fan B."/>
            <person name="Jiang Y."/>
            <person name="Adhikari A."/>
            <person name="Zheng C.-J."/>
            <person name="Schuster L."/>
            <person name="Cowan T.M."/>
            <person name="Smanski M.J."/>
            <person name="Chevrette M.G."/>
            <person name="De Carvalho L.P.S."/>
            <person name="Shen B."/>
        </authorList>
    </citation>
    <scope>NUCLEOTIDE SEQUENCE [LARGE SCALE GENOMIC DNA]</scope>
    <source>
        <strain evidence="1 2">NPDC006488</strain>
    </source>
</reference>
<dbReference type="Proteomes" id="UP001601303">
    <property type="component" value="Unassembled WGS sequence"/>
</dbReference>
<dbReference type="EMBL" id="JBIAHM010000005">
    <property type="protein sequence ID" value="MFE9600319.1"/>
    <property type="molecule type" value="Genomic_DNA"/>
</dbReference>
<accession>A0ABW6M2D8</accession>
<sequence length="90" mass="9512">MTVGQVLTHARIDQQAYGLVLTVDRPDSDQVPTPFGPMLLPLAAATAAIDAAAVHAWDMAAATGQNRPLEADLAEGIRPAADPHWRPTAF</sequence>